<evidence type="ECO:0000313" key="2">
    <source>
        <dbReference type="Proteomes" id="UP000078541"/>
    </source>
</evidence>
<organism evidence="1 2">
    <name type="scientific">Trachymyrmex septentrionalis</name>
    <dbReference type="NCBI Taxonomy" id="34720"/>
    <lineage>
        <taxon>Eukaryota</taxon>
        <taxon>Metazoa</taxon>
        <taxon>Ecdysozoa</taxon>
        <taxon>Arthropoda</taxon>
        <taxon>Hexapoda</taxon>
        <taxon>Insecta</taxon>
        <taxon>Pterygota</taxon>
        <taxon>Neoptera</taxon>
        <taxon>Endopterygota</taxon>
        <taxon>Hymenoptera</taxon>
        <taxon>Apocrita</taxon>
        <taxon>Aculeata</taxon>
        <taxon>Formicoidea</taxon>
        <taxon>Formicidae</taxon>
        <taxon>Myrmicinae</taxon>
        <taxon>Trachymyrmex</taxon>
    </lineage>
</organism>
<dbReference type="AlphaFoldDB" id="A0A195FII6"/>
<sequence>MEAGAQRGVIRYVVTRCLHPPAPSTSYRPYVPPLFCLYPIPISSSHHRVPVSAFESIRGNERDEKRRRTKTLRLDGAQDRQAVKDLCSQDDCSKCIL</sequence>
<accession>A0A195FII6</accession>
<gene>
    <name evidence="1" type="ORF">ALC56_05425</name>
</gene>
<keyword evidence="2" id="KW-1185">Reference proteome</keyword>
<reference evidence="1 2" key="1">
    <citation type="submission" date="2016-03" db="EMBL/GenBank/DDBJ databases">
        <title>Trachymyrmex septentrionalis WGS genome.</title>
        <authorList>
            <person name="Nygaard S."/>
            <person name="Hu H."/>
            <person name="Boomsma J."/>
            <person name="Zhang G."/>
        </authorList>
    </citation>
    <scope>NUCLEOTIDE SEQUENCE [LARGE SCALE GENOMIC DNA]</scope>
    <source>
        <strain evidence="1">Tsep2-gDNA-1</strain>
        <tissue evidence="1">Whole body</tissue>
    </source>
</reference>
<protein>
    <submittedName>
        <fullName evidence="1">Uncharacterized protein</fullName>
    </submittedName>
</protein>
<dbReference type="Proteomes" id="UP000078541">
    <property type="component" value="Unassembled WGS sequence"/>
</dbReference>
<name>A0A195FII6_9HYME</name>
<proteinExistence type="predicted"/>
<evidence type="ECO:0000313" key="1">
    <source>
        <dbReference type="EMBL" id="KYN40480.1"/>
    </source>
</evidence>
<dbReference type="EMBL" id="KQ981523">
    <property type="protein sequence ID" value="KYN40480.1"/>
    <property type="molecule type" value="Genomic_DNA"/>
</dbReference>